<proteinExistence type="inferred from homology"/>
<reference evidence="12 13" key="1">
    <citation type="journal article" date="2009" name="Stand. Genomic Sci.">
        <title>Complete genome sequence of Thermanaerovibrio acidaminovorans type strain (Su883).</title>
        <authorList>
            <person name="Chovatia M."/>
            <person name="Sikorski J."/>
            <person name="Schroder M."/>
            <person name="Lapidus A."/>
            <person name="Nolan M."/>
            <person name="Tice H."/>
            <person name="Glavina Del Rio T."/>
            <person name="Copeland A."/>
            <person name="Cheng J.F."/>
            <person name="Lucas S."/>
            <person name="Chen F."/>
            <person name="Bruce D."/>
            <person name="Goodwin L."/>
            <person name="Pitluck S."/>
            <person name="Ivanova N."/>
            <person name="Mavromatis K."/>
            <person name="Ovchinnikova G."/>
            <person name="Pati A."/>
            <person name="Chen A."/>
            <person name="Palaniappan K."/>
            <person name="Land M."/>
            <person name="Hauser L."/>
            <person name="Chang Y.J."/>
            <person name="Jeffries C.D."/>
            <person name="Chain P."/>
            <person name="Saunders E."/>
            <person name="Detter J.C."/>
            <person name="Brettin T."/>
            <person name="Rohde M."/>
            <person name="Goker M."/>
            <person name="Spring S."/>
            <person name="Bristow J."/>
            <person name="Markowitz V."/>
            <person name="Hugenholtz P."/>
            <person name="Kyrpides N.C."/>
            <person name="Klenk H.P."/>
            <person name="Eisen J.A."/>
        </authorList>
    </citation>
    <scope>NUCLEOTIDE SEQUENCE [LARGE SCALE GENOMIC DNA]</scope>
    <source>
        <strain evidence="13">ATCC 49978 / DSM 6589 / Su883</strain>
    </source>
</reference>
<dbReference type="PANTHER" id="PTHR43765">
    <property type="entry name" value="2-DEHYDROPANTOATE 2-REDUCTASE-RELATED"/>
    <property type="match status" value="1"/>
</dbReference>
<gene>
    <name evidence="12" type="ordered locus">Taci_0462</name>
</gene>
<dbReference type="Gene3D" id="1.10.1040.10">
    <property type="entry name" value="N-(1-d-carboxylethyl)-l-norvaline Dehydrogenase, domain 2"/>
    <property type="match status" value="1"/>
</dbReference>
<evidence type="ECO:0000256" key="4">
    <source>
        <dbReference type="ARBA" id="ARBA00019465"/>
    </source>
</evidence>
<evidence type="ECO:0000256" key="2">
    <source>
        <dbReference type="ARBA" id="ARBA00007870"/>
    </source>
</evidence>
<dbReference type="InterPro" id="IPR036291">
    <property type="entry name" value="NAD(P)-bd_dom_sf"/>
</dbReference>
<dbReference type="eggNOG" id="COG1893">
    <property type="taxonomic scope" value="Bacteria"/>
</dbReference>
<dbReference type="InterPro" id="IPR008927">
    <property type="entry name" value="6-PGluconate_DH-like_C_sf"/>
</dbReference>
<dbReference type="GO" id="GO:0015940">
    <property type="term" value="P:pantothenate biosynthetic process"/>
    <property type="evidence" value="ECO:0007669"/>
    <property type="project" value="UniProtKB-UniPathway"/>
</dbReference>
<keyword evidence="6 9" id="KW-0560">Oxidoreductase</keyword>
<comment type="pathway">
    <text evidence="1 9">Cofactor biosynthesis; (R)-pantothenate biosynthesis; (R)-pantoate from 3-methyl-2-oxobutanoate: step 2/2.</text>
</comment>
<dbReference type="AlphaFoldDB" id="D1B8U5"/>
<dbReference type="Proteomes" id="UP000002030">
    <property type="component" value="Chromosome"/>
</dbReference>
<comment type="catalytic activity">
    <reaction evidence="8 9">
        <text>(R)-pantoate + NADP(+) = 2-dehydropantoate + NADPH + H(+)</text>
        <dbReference type="Rhea" id="RHEA:16233"/>
        <dbReference type="ChEBI" id="CHEBI:11561"/>
        <dbReference type="ChEBI" id="CHEBI:15378"/>
        <dbReference type="ChEBI" id="CHEBI:15980"/>
        <dbReference type="ChEBI" id="CHEBI:57783"/>
        <dbReference type="ChEBI" id="CHEBI:58349"/>
        <dbReference type="EC" id="1.1.1.169"/>
    </reaction>
</comment>
<dbReference type="OrthoDB" id="9793586at2"/>
<protein>
    <recommendedName>
        <fullName evidence="4 9">2-dehydropantoate 2-reductase</fullName>
        <ecNumber evidence="3 9">1.1.1.169</ecNumber>
    </recommendedName>
    <alternativeName>
        <fullName evidence="7 9">Ketopantoate reductase</fullName>
    </alternativeName>
</protein>
<comment type="function">
    <text evidence="9">Catalyzes the NADPH-dependent reduction of ketopantoate into pantoic acid.</text>
</comment>
<accession>D1B8U5</accession>
<evidence type="ECO:0000256" key="6">
    <source>
        <dbReference type="ARBA" id="ARBA00023002"/>
    </source>
</evidence>
<keyword evidence="9" id="KW-0566">Pantothenate biosynthesis</keyword>
<dbReference type="SUPFAM" id="SSF48179">
    <property type="entry name" value="6-phosphogluconate dehydrogenase C-terminal domain-like"/>
    <property type="match status" value="1"/>
</dbReference>
<dbReference type="EnsemblBacteria" id="ACZ18698">
    <property type="protein sequence ID" value="ACZ18698"/>
    <property type="gene ID" value="Taci_0462"/>
</dbReference>
<name>D1B8U5_THEAS</name>
<comment type="similarity">
    <text evidence="2 9">Belongs to the ketopantoate reductase family.</text>
</comment>
<organism evidence="12 13">
    <name type="scientific">Thermanaerovibrio acidaminovorans (strain ATCC 49978 / DSM 6589 / Su883)</name>
    <name type="common">Selenomonas acidaminovorans</name>
    <dbReference type="NCBI Taxonomy" id="525903"/>
    <lineage>
        <taxon>Bacteria</taxon>
        <taxon>Thermotogati</taxon>
        <taxon>Synergistota</taxon>
        <taxon>Synergistia</taxon>
        <taxon>Synergistales</taxon>
        <taxon>Synergistaceae</taxon>
        <taxon>Thermanaerovibrio</taxon>
    </lineage>
</organism>
<evidence type="ECO:0000256" key="3">
    <source>
        <dbReference type="ARBA" id="ARBA00013014"/>
    </source>
</evidence>
<dbReference type="SUPFAM" id="SSF51735">
    <property type="entry name" value="NAD(P)-binding Rossmann-fold domains"/>
    <property type="match status" value="1"/>
</dbReference>
<dbReference type="EMBL" id="CP001818">
    <property type="protein sequence ID" value="ACZ18698.1"/>
    <property type="molecule type" value="Genomic_DNA"/>
</dbReference>
<dbReference type="GO" id="GO:0008677">
    <property type="term" value="F:2-dehydropantoate 2-reductase activity"/>
    <property type="evidence" value="ECO:0007669"/>
    <property type="project" value="UniProtKB-EC"/>
</dbReference>
<keyword evidence="13" id="KW-1185">Reference proteome</keyword>
<evidence type="ECO:0000256" key="9">
    <source>
        <dbReference type="RuleBase" id="RU362068"/>
    </source>
</evidence>
<evidence type="ECO:0000256" key="8">
    <source>
        <dbReference type="ARBA" id="ARBA00048793"/>
    </source>
</evidence>
<feature type="domain" description="Ketopantoate reductase C-terminal" evidence="11">
    <location>
        <begin position="172"/>
        <end position="296"/>
    </location>
</feature>
<evidence type="ECO:0000259" key="11">
    <source>
        <dbReference type="Pfam" id="PF08546"/>
    </source>
</evidence>
<evidence type="ECO:0000256" key="7">
    <source>
        <dbReference type="ARBA" id="ARBA00032024"/>
    </source>
</evidence>
<dbReference type="UniPathway" id="UPA00028">
    <property type="reaction ID" value="UER00004"/>
</dbReference>
<dbReference type="Pfam" id="PF08546">
    <property type="entry name" value="ApbA_C"/>
    <property type="match status" value="1"/>
</dbReference>
<dbReference type="HOGENOM" id="CLU_031468_0_1_0"/>
<dbReference type="PATRIC" id="fig|525903.6.peg.467"/>
<evidence type="ECO:0000256" key="1">
    <source>
        <dbReference type="ARBA" id="ARBA00004994"/>
    </source>
</evidence>
<dbReference type="RefSeq" id="WP_012869214.1">
    <property type="nucleotide sequence ID" value="NC_013522.1"/>
</dbReference>
<dbReference type="PANTHER" id="PTHR43765:SF2">
    <property type="entry name" value="2-DEHYDROPANTOATE 2-REDUCTASE"/>
    <property type="match status" value="1"/>
</dbReference>
<keyword evidence="5 9" id="KW-0521">NADP</keyword>
<dbReference type="Pfam" id="PF02558">
    <property type="entry name" value="ApbA"/>
    <property type="match status" value="1"/>
</dbReference>
<feature type="domain" description="Ketopantoate reductase N-terminal" evidence="10">
    <location>
        <begin position="4"/>
        <end position="147"/>
    </location>
</feature>
<dbReference type="InterPro" id="IPR013752">
    <property type="entry name" value="KPA_reductase"/>
</dbReference>
<dbReference type="FunFam" id="1.10.1040.10:FF:000017">
    <property type="entry name" value="2-dehydropantoate 2-reductase"/>
    <property type="match status" value="1"/>
</dbReference>
<dbReference type="InterPro" id="IPR013332">
    <property type="entry name" value="KPR_N"/>
</dbReference>
<dbReference type="KEGG" id="tai:Taci_0462"/>
<dbReference type="GO" id="GO:0005737">
    <property type="term" value="C:cytoplasm"/>
    <property type="evidence" value="ECO:0007669"/>
    <property type="project" value="TreeGrafter"/>
</dbReference>
<dbReference type="STRING" id="525903.Taci_0462"/>
<evidence type="ECO:0000259" key="10">
    <source>
        <dbReference type="Pfam" id="PF02558"/>
    </source>
</evidence>
<dbReference type="EC" id="1.1.1.169" evidence="3 9"/>
<dbReference type="GO" id="GO:0050661">
    <property type="term" value="F:NADP binding"/>
    <property type="evidence" value="ECO:0007669"/>
    <property type="project" value="TreeGrafter"/>
</dbReference>
<evidence type="ECO:0000256" key="5">
    <source>
        <dbReference type="ARBA" id="ARBA00022857"/>
    </source>
</evidence>
<sequence>MTRVLVVGLGALGGRIACQLSAAGVPVMALERSTQGTRSLTYVGRDGIEIRANIRSTSSPCAARDFAPLVAFVTVKAYKTWEAAEALSQALPGEALAVTLQNGLGNLETLASVLGEHRTAAGVCTYGAHREGDRIFWGGDGQIRIGSPWGASVSIPIEVLKAGGFDAHESHDIRRDIWTKAAVNCCINPLTALLRVRNGELRSSPWAMEIIRSVIQETVQAAGLQGVALDPEEVRRTVESVMEATGGNRSSMLQDVEARRPTEIGSLSLKVAEICRDGGLSAPVSAALGELVRALEDLSIPKG</sequence>
<evidence type="ECO:0000313" key="12">
    <source>
        <dbReference type="EMBL" id="ACZ18698.1"/>
    </source>
</evidence>
<dbReference type="NCBIfam" id="TIGR00745">
    <property type="entry name" value="apbA_panE"/>
    <property type="match status" value="1"/>
</dbReference>
<dbReference type="InterPro" id="IPR003710">
    <property type="entry name" value="ApbA"/>
</dbReference>
<dbReference type="InterPro" id="IPR050838">
    <property type="entry name" value="Ketopantoate_reductase"/>
</dbReference>
<dbReference type="Gene3D" id="3.40.50.720">
    <property type="entry name" value="NAD(P)-binding Rossmann-like Domain"/>
    <property type="match status" value="1"/>
</dbReference>
<dbReference type="InterPro" id="IPR013328">
    <property type="entry name" value="6PGD_dom2"/>
</dbReference>
<evidence type="ECO:0000313" key="13">
    <source>
        <dbReference type="Proteomes" id="UP000002030"/>
    </source>
</evidence>